<dbReference type="RefSeq" id="WP_322134816.1">
    <property type="nucleotide sequence ID" value="NZ_CP085036.1"/>
</dbReference>
<comment type="caution">
    <text evidence="1">The sequence shown here is derived from an EMBL/GenBank/DDBJ whole genome shotgun (WGS) entry which is preliminary data.</text>
</comment>
<evidence type="ECO:0000313" key="1">
    <source>
        <dbReference type="EMBL" id="MDH6182541.1"/>
    </source>
</evidence>
<accession>A0ABT6KRD8</accession>
<gene>
    <name evidence="1" type="ORF">M2152_002723</name>
</gene>
<dbReference type="EMBL" id="JARXVQ010000001">
    <property type="protein sequence ID" value="MDH6182541.1"/>
    <property type="molecule type" value="Genomic_DNA"/>
</dbReference>
<reference evidence="1 2" key="1">
    <citation type="submission" date="2023-04" db="EMBL/GenBank/DDBJ databases">
        <title>Genome Encyclopedia of Bacteria and Archaea VI: Functional Genomics of Type Strains.</title>
        <authorList>
            <person name="Whitman W."/>
        </authorList>
    </citation>
    <scope>NUCLEOTIDE SEQUENCE [LARGE SCALE GENOMIC DNA]</scope>
    <source>
        <strain evidence="1 2">SG_E_30_P1</strain>
    </source>
</reference>
<evidence type="ECO:0000313" key="2">
    <source>
        <dbReference type="Proteomes" id="UP001160142"/>
    </source>
</evidence>
<name>A0ABT6KRD8_9MICO</name>
<organism evidence="1 2">
    <name type="scientific">Antiquaquibacter oligotrophicus</name>
    <dbReference type="NCBI Taxonomy" id="2880260"/>
    <lineage>
        <taxon>Bacteria</taxon>
        <taxon>Bacillati</taxon>
        <taxon>Actinomycetota</taxon>
        <taxon>Actinomycetes</taxon>
        <taxon>Micrococcales</taxon>
        <taxon>Microbacteriaceae</taxon>
        <taxon>Antiquaquibacter</taxon>
    </lineage>
</organism>
<sequence>MMALTIALAARALWAMIATIEVTMRDGYGPVATVDAWLTY</sequence>
<protein>
    <submittedName>
        <fullName evidence="1">Uncharacterized protein</fullName>
    </submittedName>
</protein>
<dbReference type="Proteomes" id="UP001160142">
    <property type="component" value="Unassembled WGS sequence"/>
</dbReference>
<proteinExistence type="predicted"/>
<keyword evidence="2" id="KW-1185">Reference proteome</keyword>